<accession>A0A9P6MPT3</accession>
<reference evidence="2" key="1">
    <citation type="journal article" date="2020" name="Fungal Divers.">
        <title>Resolving the Mortierellaceae phylogeny through synthesis of multi-gene phylogenetics and phylogenomics.</title>
        <authorList>
            <person name="Vandepol N."/>
            <person name="Liber J."/>
            <person name="Desiro A."/>
            <person name="Na H."/>
            <person name="Kennedy M."/>
            <person name="Barry K."/>
            <person name="Grigoriev I.V."/>
            <person name="Miller A.N."/>
            <person name="O'Donnell K."/>
            <person name="Stajich J.E."/>
            <person name="Bonito G."/>
        </authorList>
    </citation>
    <scope>NUCLEOTIDE SEQUENCE</scope>
    <source>
        <strain evidence="2">NRRL 2769</strain>
    </source>
</reference>
<dbReference type="Proteomes" id="UP000703661">
    <property type="component" value="Unassembled WGS sequence"/>
</dbReference>
<sequence>MKLSLFHYLALFACAFAVLCVQADARTDRNKCLAKGDLAVFCDDTDVKFEKMLDSAFSNAIQRRNGGRRGTTAEQRRQNSSSMSIFTDVKDYFVTYWENLKLIFKGNFGEGIFRQLKNAGSWCEKDNWIVKAVKLAINSLSGGALSGICDCLYPVIKSYDNFDELVADLDYKHIVKMMDKCPKNMRDQVVGALKKGSGKH</sequence>
<dbReference type="AlphaFoldDB" id="A0A9P6MPT3"/>
<evidence type="ECO:0000256" key="1">
    <source>
        <dbReference type="SAM" id="SignalP"/>
    </source>
</evidence>
<keyword evidence="1" id="KW-0732">Signal</keyword>
<protein>
    <recommendedName>
        <fullName evidence="4">Secreted protein</fullName>
    </recommendedName>
</protein>
<dbReference type="OrthoDB" id="2421607at2759"/>
<feature type="chain" id="PRO_5040410415" description="Secreted protein" evidence="1">
    <location>
        <begin position="26"/>
        <end position="200"/>
    </location>
</feature>
<comment type="caution">
    <text evidence="2">The sequence shown here is derived from an EMBL/GenBank/DDBJ whole genome shotgun (WGS) entry which is preliminary data.</text>
</comment>
<keyword evidence="3" id="KW-1185">Reference proteome</keyword>
<gene>
    <name evidence="2" type="ORF">BGZ80_002345</name>
</gene>
<name>A0A9P6MPT3_9FUNG</name>
<evidence type="ECO:0008006" key="4">
    <source>
        <dbReference type="Google" id="ProtNLM"/>
    </source>
</evidence>
<dbReference type="EMBL" id="JAAAID010001574">
    <property type="protein sequence ID" value="KAG0009488.1"/>
    <property type="molecule type" value="Genomic_DNA"/>
</dbReference>
<evidence type="ECO:0000313" key="3">
    <source>
        <dbReference type="Proteomes" id="UP000703661"/>
    </source>
</evidence>
<feature type="signal peptide" evidence="1">
    <location>
        <begin position="1"/>
        <end position="25"/>
    </location>
</feature>
<evidence type="ECO:0000313" key="2">
    <source>
        <dbReference type="EMBL" id="KAG0009488.1"/>
    </source>
</evidence>
<organism evidence="2 3">
    <name type="scientific">Entomortierella chlamydospora</name>
    <dbReference type="NCBI Taxonomy" id="101097"/>
    <lineage>
        <taxon>Eukaryota</taxon>
        <taxon>Fungi</taxon>
        <taxon>Fungi incertae sedis</taxon>
        <taxon>Mucoromycota</taxon>
        <taxon>Mortierellomycotina</taxon>
        <taxon>Mortierellomycetes</taxon>
        <taxon>Mortierellales</taxon>
        <taxon>Mortierellaceae</taxon>
        <taxon>Entomortierella</taxon>
    </lineage>
</organism>
<proteinExistence type="predicted"/>